<name>A0A821LE99_9BILA</name>
<sequence length="66" mass="7039">NRTRSEDRFRGSALSLLNNITDTTSLSSSNSQLPSYAAHTSSSMNKLRENSTSVTSPPPVASLLPS</sequence>
<feature type="compositionally biased region" description="Low complexity" evidence="1">
    <location>
        <begin position="23"/>
        <end position="35"/>
    </location>
</feature>
<feature type="non-terminal residue" evidence="2">
    <location>
        <position position="66"/>
    </location>
</feature>
<evidence type="ECO:0000313" key="2">
    <source>
        <dbReference type="EMBL" id="CAF4750278.1"/>
    </source>
</evidence>
<reference evidence="2" key="1">
    <citation type="submission" date="2021-02" db="EMBL/GenBank/DDBJ databases">
        <authorList>
            <person name="Nowell W R."/>
        </authorList>
    </citation>
    <scope>NUCLEOTIDE SEQUENCE</scope>
</reference>
<organism evidence="2 3">
    <name type="scientific">Rotaria magnacalcarata</name>
    <dbReference type="NCBI Taxonomy" id="392030"/>
    <lineage>
        <taxon>Eukaryota</taxon>
        <taxon>Metazoa</taxon>
        <taxon>Spiralia</taxon>
        <taxon>Gnathifera</taxon>
        <taxon>Rotifera</taxon>
        <taxon>Eurotatoria</taxon>
        <taxon>Bdelloidea</taxon>
        <taxon>Philodinida</taxon>
        <taxon>Philodinidae</taxon>
        <taxon>Rotaria</taxon>
    </lineage>
</organism>
<dbReference type="Proteomes" id="UP000663866">
    <property type="component" value="Unassembled WGS sequence"/>
</dbReference>
<dbReference type="AlphaFoldDB" id="A0A821LE99"/>
<gene>
    <name evidence="2" type="ORF">OVN521_LOCUS50129</name>
</gene>
<proteinExistence type="predicted"/>
<evidence type="ECO:0000256" key="1">
    <source>
        <dbReference type="SAM" id="MobiDB-lite"/>
    </source>
</evidence>
<feature type="non-terminal residue" evidence="2">
    <location>
        <position position="1"/>
    </location>
</feature>
<protein>
    <submittedName>
        <fullName evidence="2">Uncharacterized protein</fullName>
    </submittedName>
</protein>
<comment type="caution">
    <text evidence="2">The sequence shown here is derived from an EMBL/GenBank/DDBJ whole genome shotgun (WGS) entry which is preliminary data.</text>
</comment>
<accession>A0A821LE99</accession>
<evidence type="ECO:0000313" key="3">
    <source>
        <dbReference type="Proteomes" id="UP000663866"/>
    </source>
</evidence>
<feature type="region of interest" description="Disordered" evidence="1">
    <location>
        <begin position="23"/>
        <end position="66"/>
    </location>
</feature>
<keyword evidence="3" id="KW-1185">Reference proteome</keyword>
<dbReference type="EMBL" id="CAJOBG010113665">
    <property type="protein sequence ID" value="CAF4750278.1"/>
    <property type="molecule type" value="Genomic_DNA"/>
</dbReference>
<feature type="compositionally biased region" description="Low complexity" evidence="1">
    <location>
        <begin position="51"/>
        <end position="66"/>
    </location>
</feature>